<name>A0ABU8IA52_9SPHI</name>
<evidence type="ECO:0000313" key="2">
    <source>
        <dbReference type="EMBL" id="MEI5986285.1"/>
    </source>
</evidence>
<dbReference type="Pfam" id="PF10651">
    <property type="entry name" value="BppU_N"/>
    <property type="match status" value="1"/>
</dbReference>
<dbReference type="Proteomes" id="UP001363035">
    <property type="component" value="Unassembled WGS sequence"/>
</dbReference>
<dbReference type="InterPro" id="IPR018913">
    <property type="entry name" value="BppU_N"/>
</dbReference>
<organism evidence="2 3">
    <name type="scientific">Sphingobacterium tenebrionis</name>
    <dbReference type="NCBI Taxonomy" id="3111775"/>
    <lineage>
        <taxon>Bacteria</taxon>
        <taxon>Pseudomonadati</taxon>
        <taxon>Bacteroidota</taxon>
        <taxon>Sphingobacteriia</taxon>
        <taxon>Sphingobacteriales</taxon>
        <taxon>Sphingobacteriaceae</taxon>
        <taxon>Sphingobacterium</taxon>
    </lineage>
</organism>
<keyword evidence="3" id="KW-1185">Reference proteome</keyword>
<gene>
    <name evidence="2" type="ORF">VJ786_15385</name>
</gene>
<comment type="caution">
    <text evidence="2">The sequence shown here is derived from an EMBL/GenBank/DDBJ whole genome shotgun (WGS) entry which is preliminary data.</text>
</comment>
<proteinExistence type="predicted"/>
<accession>A0ABU8IA52</accession>
<protein>
    <submittedName>
        <fullName evidence="2">BppU family phage baseplate upper protein</fullName>
    </submittedName>
</protein>
<dbReference type="RefSeq" id="WP_336558003.1">
    <property type="nucleotide sequence ID" value="NZ_JAYLLN010000051.1"/>
</dbReference>
<reference evidence="2 3" key="1">
    <citation type="submission" date="2024-01" db="EMBL/GenBank/DDBJ databases">
        <title>Sphingobacterium tenebrionis sp. nov., a novel endophyte isolated from tenebrio molitor intestines.</title>
        <authorList>
            <person name="Zhang C."/>
        </authorList>
    </citation>
    <scope>NUCLEOTIDE SEQUENCE [LARGE SCALE GENOMIC DNA]</scope>
    <source>
        <strain evidence="2 3">PU5-4</strain>
    </source>
</reference>
<evidence type="ECO:0000313" key="3">
    <source>
        <dbReference type="Proteomes" id="UP001363035"/>
    </source>
</evidence>
<dbReference type="EMBL" id="JAYLLN010000051">
    <property type="protein sequence ID" value="MEI5986285.1"/>
    <property type="molecule type" value="Genomic_DNA"/>
</dbReference>
<feature type="domain" description="BppU N-terminal" evidence="1">
    <location>
        <begin position="3"/>
        <end position="136"/>
    </location>
</feature>
<dbReference type="Gene3D" id="2.60.40.3350">
    <property type="match status" value="1"/>
</dbReference>
<evidence type="ECO:0000259" key="1">
    <source>
        <dbReference type="Pfam" id="PF10651"/>
    </source>
</evidence>
<sequence>MYKTYTLTIDVTSQKEPPLVHFNQEDYNTAQLIVHLRNGSNILPLSGASVQIVVQKLDNNGGYLPCTITDANNGIIEVVLSSSSLAYPGQVMCEIHITKGANKLVTPRFKYVVGKSLLNPETLASTNEYPFLQQLVVDGKNAKQDFNNALLEVDKKADVAVAAVVKKAESEINSAQSQLNGIVRDAGNVVTEAKQIDMPFLKKSEDEMKGLRKVVGDTNTRMDNIVANGNKDNTEVVDARLGADGIARGSVGSLVREIHKQQLNDERKSQLLQHGVNVLNAPVASPLNIEIQGRTLVNLLGQTNLDNTKYYVFIPQKGTTKISYGGNTYEGVTKFTGQATASYSIKQDFRGKVAGSVAENGDISKVGFGNSLLNPTNLNNFPFEVEYDRINTLNGVYKTSNTISNGQFPQNVFSFNIIRTLEDKFGPQIWQGKTALADKVVIAKNIVGKFAFNWWGFGSSPSGNKATIQYWLDNQWSNLPLTNTTNTATKVSYTAAYLNRIDSNGFVHFLAYAEPSNGTVVSVINTDYVELELEVNTSLPLLEDALYEVDQVTYNKINVDPEYTGQKLLDKFPYMQGMQHLNPIVSAEGGNLIPPFTEWSFHKDTFTVGAYEMEFTVTDNSVRTNQFIIPALPNTKYNISSNSENGRIYLVSVDENLKDQMSNSVNIESNYKTGATLLTNNTTKYLRVSLTNTGNGVFKHKEPMLVLGDKQKPFAPRNPSYLYTNTSLSGFNGVNDVLYQDDGQWKLLRKWGDEQLSDKEWNFIQAYAGFKRFACRQSLIPNRKGIVLKYNNAVLTLGNTSLAPDVWDDDTVNLKISASNTDTGFSDNFNPNGDEIRAYFNGWKVKTTDANGKPIAWKSVVDDKDAPTQTLAYVKANRAPNYTPYKLTYQLATPRVEAVIVEGDFAVSGMTQVSVDSGVIVREKVKPKLNATGFNYHLNDTRDSETIFKSKNLLIINIYKNGVIDTQNWKIAKDTFAYGTYFAYQSKNTFDPTAEYTVTYLVQDKHQFTTNPINVKAAFNQSIRSTIDEVTIKQSDAATNISILQNIMTDVLARLKANSL</sequence>